<dbReference type="AlphaFoldDB" id="A0A9D1DN77"/>
<organism evidence="1 2">
    <name type="scientific">Candidatus Scatomorpha intestinigallinarum</name>
    <dbReference type="NCBI Taxonomy" id="2840923"/>
    <lineage>
        <taxon>Bacteria</taxon>
        <taxon>Bacillati</taxon>
        <taxon>Bacillota</taxon>
        <taxon>Clostridia</taxon>
        <taxon>Eubacteriales</taxon>
        <taxon>Candidatus Scatomorpha</taxon>
    </lineage>
</organism>
<dbReference type="EMBL" id="DVHH01000239">
    <property type="protein sequence ID" value="HIR55901.1"/>
    <property type="molecule type" value="Genomic_DNA"/>
</dbReference>
<evidence type="ECO:0000313" key="2">
    <source>
        <dbReference type="Proteomes" id="UP000824238"/>
    </source>
</evidence>
<evidence type="ECO:0008006" key="3">
    <source>
        <dbReference type="Google" id="ProtNLM"/>
    </source>
</evidence>
<accession>A0A9D1DN77</accession>
<protein>
    <recommendedName>
        <fullName evidence="3">Alcohol acetyltransferase</fullName>
    </recommendedName>
</protein>
<gene>
    <name evidence="1" type="ORF">IAD36_09940</name>
</gene>
<proteinExistence type="predicted"/>
<dbReference type="Proteomes" id="UP000824238">
    <property type="component" value="Unassembled WGS sequence"/>
</dbReference>
<sequence>MDRPRTPWYRMDNASFMYSSIQRDQFSAIYRFSAVMTERVDPVCLQAAVDKALPRFPGFAVKICRGFFWYYFEPNTAPGPYVREDVADPCRPVRFNEDSGWLIRFYYYMNRISIEVFHALADGAGTMTFFKAVLAEYLRLRGADIPSGEGIIDLDEPPRAEEREDAYLRYAGKASRALPRVARAYQNRGTPEPFYTFHVTMGFLSVSELRDKARSYGASVTEYLAAVLMKLLIEKQRRERPLRERPVTLAVPVNLRSFFPSETLRNFILTVQPSVDPTLGDYDFPQLVALMRHYIRLTAEPVKLRAAMTRGVRLLMNPFLILIPRVLKNPIMLLSYHLTGVLPYSAVFTNPGAFALPECMRPYIDHMEVILGQATVARPHVSSISYGDVFEITFSGVQKETDLEREFFRFLVREGLHVRVESNR</sequence>
<evidence type="ECO:0000313" key="1">
    <source>
        <dbReference type="EMBL" id="HIR55901.1"/>
    </source>
</evidence>
<reference evidence="1" key="2">
    <citation type="journal article" date="2021" name="PeerJ">
        <title>Extensive microbial diversity within the chicken gut microbiome revealed by metagenomics and culture.</title>
        <authorList>
            <person name="Gilroy R."/>
            <person name="Ravi A."/>
            <person name="Getino M."/>
            <person name="Pursley I."/>
            <person name="Horton D.L."/>
            <person name="Alikhan N.F."/>
            <person name="Baker D."/>
            <person name="Gharbi K."/>
            <person name="Hall N."/>
            <person name="Watson M."/>
            <person name="Adriaenssens E.M."/>
            <person name="Foster-Nyarko E."/>
            <person name="Jarju S."/>
            <person name="Secka A."/>
            <person name="Antonio M."/>
            <person name="Oren A."/>
            <person name="Chaudhuri R.R."/>
            <person name="La Ragione R."/>
            <person name="Hildebrand F."/>
            <person name="Pallen M.J."/>
        </authorList>
    </citation>
    <scope>NUCLEOTIDE SEQUENCE</scope>
    <source>
        <strain evidence="1">ChiGjej3B3-7149</strain>
    </source>
</reference>
<reference evidence="1" key="1">
    <citation type="submission" date="2020-10" db="EMBL/GenBank/DDBJ databases">
        <authorList>
            <person name="Gilroy R."/>
        </authorList>
    </citation>
    <scope>NUCLEOTIDE SEQUENCE</scope>
    <source>
        <strain evidence="1">ChiGjej3B3-7149</strain>
    </source>
</reference>
<comment type="caution">
    <text evidence="1">The sequence shown here is derived from an EMBL/GenBank/DDBJ whole genome shotgun (WGS) entry which is preliminary data.</text>
</comment>
<name>A0A9D1DN77_9FIRM</name>